<evidence type="ECO:0000313" key="4">
    <source>
        <dbReference type="Proteomes" id="UP001549119"/>
    </source>
</evidence>
<comment type="caution">
    <text evidence="3">The sequence shown here is derived from an EMBL/GenBank/DDBJ whole genome shotgun (WGS) entry which is preliminary data.</text>
</comment>
<accession>A0ABV2NNZ9</accession>
<dbReference type="EMBL" id="JBEPNW010000002">
    <property type="protein sequence ID" value="MET3868254.1"/>
    <property type="molecule type" value="Genomic_DNA"/>
</dbReference>
<evidence type="ECO:0008006" key="5">
    <source>
        <dbReference type="Google" id="ProtNLM"/>
    </source>
</evidence>
<dbReference type="InterPro" id="IPR010998">
    <property type="entry name" value="Integrase_recombinase_N"/>
</dbReference>
<name>A0ABV2NNZ9_9HYPH</name>
<dbReference type="Proteomes" id="UP001549119">
    <property type="component" value="Unassembled WGS sequence"/>
</dbReference>
<dbReference type="Gene3D" id="1.10.150.130">
    <property type="match status" value="1"/>
</dbReference>
<proteinExistence type="predicted"/>
<dbReference type="InterPro" id="IPR011010">
    <property type="entry name" value="DNA_brk_join_enz"/>
</dbReference>
<dbReference type="RefSeq" id="WP_209650517.1">
    <property type="nucleotide sequence ID" value="NZ_JBEPNV010000001.1"/>
</dbReference>
<sequence length="400" mass="44950">MDRPQIKAPGLKFRPRSEGWAAYWLPSPEALRRGYPSGTVPLSHLIASPELLVDACQRLQNDMLAWLDGLRRNRNAFDGTIGSVLRLYQVHEESPFHGLKPGTRHPYITYLRLLDAEIGDLRIDTLTALHVKRWHAGWSAGGARPAAGHMRLAILKAALTFCIVAGHSECRALRDDIRELRLPGPRARTLVATADQVRRAMKAAHAIRRPSLALAYAIQFETALRQWDVTGQWYPLQDPTLCSVVNGDRKWAGLEWRHIGDDGLLRYTPSKTRGSSGAEVLIDLSLCPMVLEEIARVPDAARTGPMIVSERSKLPWLDHDFRRSWRRVRELAGLPPELWSRDLRASAITEGRRGGAVNDDAAKVAGHTNSRITAEVYDRERLEAHRRFAAARLGRRSRDP</sequence>
<evidence type="ECO:0000313" key="3">
    <source>
        <dbReference type="EMBL" id="MET3868254.1"/>
    </source>
</evidence>
<keyword evidence="4" id="KW-1185">Reference proteome</keyword>
<gene>
    <name evidence="3" type="ORF">ABIC20_005563</name>
</gene>
<dbReference type="Gene3D" id="1.10.443.10">
    <property type="entry name" value="Intergrase catalytic core"/>
    <property type="match status" value="1"/>
</dbReference>
<evidence type="ECO:0000256" key="1">
    <source>
        <dbReference type="ARBA" id="ARBA00023125"/>
    </source>
</evidence>
<evidence type="ECO:0000256" key="2">
    <source>
        <dbReference type="ARBA" id="ARBA00023172"/>
    </source>
</evidence>
<protein>
    <recommendedName>
        <fullName evidence="5">Phage integrase family protein</fullName>
    </recommendedName>
</protein>
<keyword evidence="2" id="KW-0233">DNA recombination</keyword>
<dbReference type="InterPro" id="IPR013762">
    <property type="entry name" value="Integrase-like_cat_sf"/>
</dbReference>
<organism evidence="3 4">
    <name type="scientific">Methylobacterium radiotolerans</name>
    <dbReference type="NCBI Taxonomy" id="31998"/>
    <lineage>
        <taxon>Bacteria</taxon>
        <taxon>Pseudomonadati</taxon>
        <taxon>Pseudomonadota</taxon>
        <taxon>Alphaproteobacteria</taxon>
        <taxon>Hyphomicrobiales</taxon>
        <taxon>Methylobacteriaceae</taxon>
        <taxon>Methylobacterium</taxon>
    </lineage>
</organism>
<dbReference type="SUPFAM" id="SSF56349">
    <property type="entry name" value="DNA breaking-rejoining enzymes"/>
    <property type="match status" value="1"/>
</dbReference>
<reference evidence="3 4" key="1">
    <citation type="submission" date="2024-06" db="EMBL/GenBank/DDBJ databases">
        <title>Genomics of switchgrass bacterial isolates.</title>
        <authorList>
            <person name="Shade A."/>
        </authorList>
    </citation>
    <scope>NUCLEOTIDE SEQUENCE [LARGE SCALE GENOMIC DNA]</scope>
    <source>
        <strain evidence="3 4">PvP084</strain>
    </source>
</reference>
<keyword evidence="1" id="KW-0238">DNA-binding</keyword>